<dbReference type="GO" id="GO:0044027">
    <property type="term" value="P:negative regulation of gene expression via chromosomal CpG island methylation"/>
    <property type="evidence" value="ECO:0007669"/>
    <property type="project" value="TreeGrafter"/>
</dbReference>
<dbReference type="PROSITE" id="PS00092">
    <property type="entry name" value="N6_MTASE"/>
    <property type="match status" value="1"/>
</dbReference>
<dbReference type="InterPro" id="IPR002052">
    <property type="entry name" value="DNA_methylase_N6_adenine_CS"/>
</dbReference>
<evidence type="ECO:0000313" key="8">
    <source>
        <dbReference type="Proteomes" id="UP000729701"/>
    </source>
</evidence>
<dbReference type="SUPFAM" id="SSF53335">
    <property type="entry name" value="S-adenosyl-L-methionine-dependent methyltransferases"/>
    <property type="match status" value="1"/>
</dbReference>
<dbReference type="GO" id="GO:0032259">
    <property type="term" value="P:methylation"/>
    <property type="evidence" value="ECO:0007669"/>
    <property type="project" value="UniProtKB-KW"/>
</dbReference>
<name>A0A951QIY6_9CYAN</name>
<keyword evidence="3 6" id="KW-0808">Transferase</keyword>
<keyword evidence="5" id="KW-0680">Restriction system</keyword>
<protein>
    <recommendedName>
        <fullName evidence="1">DNA (cytosine-5-)-methyltransferase</fullName>
        <ecNumber evidence="1">2.1.1.37</ecNumber>
    </recommendedName>
</protein>
<keyword evidence="4 6" id="KW-0949">S-adenosyl-L-methionine</keyword>
<sequence>MKPRLDIDKKAPVAVTLFSGGGGVECGLIEAGIRPVCAVEFDPTKPELSASLADMHDRNFKEYGCKLIRRSVQDVARLNFPGIPRTPDFLHASPVCSNFSPAKTGGEETQVDIDCAEAVAKAITVLQPKVFTLEQVPRYQKSRSWEIIKSQLDVDGYQTAIAVCNMADWGLPQARVRIVVLACKDFLPELPPKQDRISWYEAIADLIPSMPDSNLVKAQLPLAKGKNPLFIHRTCEIRAVPSDRCANTIRRSFFTDQNGNNRNRFADIWLPDGTVKQVTIPAIARLQGFPEWYELDPCLSVSGQMLGYSVPPLFASQLFLSLMAQLIQLQTPTMEHQQTEPVESTCGLQISFGWTAQYLPAKTVTRRDWKDSHAQKFIKAYERGDRVAALDKDKRYGGKQIGWCKLACLPYKEKLSDMPISDVSAEGGMVSTTKEFIDKYFDGDSSKEVWVIRFAFLPGETPTVRITRHELDRYDSPHWFVTAIAPYVDLHGTVGECCVGGGILAKSLNLMGCDTWTNDINFEVHADYHVDATIADNWANFPKTDWVFTNPPYGAEATQILINAYNHAKRGIVMLLRTTWDEPCEDRGDWLYDFSYTRKITLPRFKFRKDKDGKRWATDNCTIAAYIWDKKIPCQPSISLPASKIQLFHDNPENGPSWETIEFTFKPAMEVEIEPQKCPMGDAHTGYLYQRKKGDRLIWEYRYCNQNYYVAVGKFGRVKTGIVNGLSGDRILATVFRVKESVPNQVVDVNSLCQ</sequence>
<dbReference type="GO" id="GO:0003677">
    <property type="term" value="F:DNA binding"/>
    <property type="evidence" value="ECO:0007669"/>
    <property type="project" value="TreeGrafter"/>
</dbReference>
<feature type="active site" evidence="6">
    <location>
        <position position="96"/>
    </location>
</feature>
<dbReference type="GO" id="GO:0003886">
    <property type="term" value="F:DNA (cytosine-5-)-methyltransferase activity"/>
    <property type="evidence" value="ECO:0007669"/>
    <property type="project" value="UniProtKB-EC"/>
</dbReference>
<dbReference type="AlphaFoldDB" id="A0A951QIY6"/>
<dbReference type="Gene3D" id="3.90.120.10">
    <property type="entry name" value="DNA Methylase, subunit A, domain 2"/>
    <property type="match status" value="1"/>
</dbReference>
<reference evidence="7" key="1">
    <citation type="submission" date="2021-05" db="EMBL/GenBank/DDBJ databases">
        <authorList>
            <person name="Pietrasiak N."/>
            <person name="Ward R."/>
            <person name="Stajich J.E."/>
            <person name="Kurbessoian T."/>
        </authorList>
    </citation>
    <scope>NUCLEOTIDE SEQUENCE</scope>
    <source>
        <strain evidence="7">GSE-NOS-MK-12-04C</strain>
    </source>
</reference>
<dbReference type="InterPro" id="IPR001525">
    <property type="entry name" value="C5_MeTfrase"/>
</dbReference>
<dbReference type="PANTHER" id="PTHR10629:SF52">
    <property type="entry name" value="DNA (CYTOSINE-5)-METHYLTRANSFERASE 1"/>
    <property type="match status" value="1"/>
</dbReference>
<evidence type="ECO:0000256" key="3">
    <source>
        <dbReference type="ARBA" id="ARBA00022679"/>
    </source>
</evidence>
<dbReference type="Proteomes" id="UP000729701">
    <property type="component" value="Unassembled WGS sequence"/>
</dbReference>
<proteinExistence type="inferred from homology"/>
<accession>A0A951QIY6</accession>
<evidence type="ECO:0000256" key="4">
    <source>
        <dbReference type="ARBA" id="ARBA00022691"/>
    </source>
</evidence>
<evidence type="ECO:0000256" key="1">
    <source>
        <dbReference type="ARBA" id="ARBA00011975"/>
    </source>
</evidence>
<evidence type="ECO:0000313" key="7">
    <source>
        <dbReference type="EMBL" id="MBW4666528.1"/>
    </source>
</evidence>
<comment type="caution">
    <text evidence="7">The sequence shown here is derived from an EMBL/GenBank/DDBJ whole genome shotgun (WGS) entry which is preliminary data.</text>
</comment>
<evidence type="ECO:0000256" key="5">
    <source>
        <dbReference type="ARBA" id="ARBA00022747"/>
    </source>
</evidence>
<dbReference type="PRINTS" id="PR00105">
    <property type="entry name" value="C5METTRFRASE"/>
</dbReference>
<dbReference type="PROSITE" id="PS51679">
    <property type="entry name" value="SAM_MT_C5"/>
    <property type="match status" value="1"/>
</dbReference>
<keyword evidence="2 6" id="KW-0489">Methyltransferase</keyword>
<evidence type="ECO:0000256" key="2">
    <source>
        <dbReference type="ARBA" id="ARBA00022603"/>
    </source>
</evidence>
<dbReference type="EMBL" id="JAHHGZ010000003">
    <property type="protein sequence ID" value="MBW4666528.1"/>
    <property type="molecule type" value="Genomic_DNA"/>
</dbReference>
<comment type="similarity">
    <text evidence="6">Belongs to the class I-like SAM-binding methyltransferase superfamily. C5-methyltransferase family.</text>
</comment>
<dbReference type="InterPro" id="IPR050390">
    <property type="entry name" value="C5-Methyltransferase"/>
</dbReference>
<organism evidence="7 8">
    <name type="scientific">Cyanomargarita calcarea GSE-NOS-MK-12-04C</name>
    <dbReference type="NCBI Taxonomy" id="2839659"/>
    <lineage>
        <taxon>Bacteria</taxon>
        <taxon>Bacillati</taxon>
        <taxon>Cyanobacteriota</taxon>
        <taxon>Cyanophyceae</taxon>
        <taxon>Nostocales</taxon>
        <taxon>Cyanomargaritaceae</taxon>
        <taxon>Cyanomargarita</taxon>
    </lineage>
</organism>
<dbReference type="EC" id="2.1.1.37" evidence="1"/>
<evidence type="ECO:0000256" key="6">
    <source>
        <dbReference type="PROSITE-ProRule" id="PRU01016"/>
    </source>
</evidence>
<reference evidence="7" key="2">
    <citation type="journal article" date="2022" name="Microbiol. Resour. Announc.">
        <title>Metagenome Sequencing to Explore Phylogenomics of Terrestrial Cyanobacteria.</title>
        <authorList>
            <person name="Ward R.D."/>
            <person name="Stajich J.E."/>
            <person name="Johansen J.R."/>
            <person name="Huntemann M."/>
            <person name="Clum A."/>
            <person name="Foster B."/>
            <person name="Foster B."/>
            <person name="Roux S."/>
            <person name="Palaniappan K."/>
            <person name="Varghese N."/>
            <person name="Mukherjee S."/>
            <person name="Reddy T.B.K."/>
            <person name="Daum C."/>
            <person name="Copeland A."/>
            <person name="Chen I.A."/>
            <person name="Ivanova N.N."/>
            <person name="Kyrpides N.C."/>
            <person name="Shapiro N."/>
            <person name="Eloe-Fadrosh E.A."/>
            <person name="Pietrasiak N."/>
        </authorList>
    </citation>
    <scope>NUCLEOTIDE SEQUENCE</scope>
    <source>
        <strain evidence="7">GSE-NOS-MK-12-04C</strain>
    </source>
</reference>
<dbReference type="Pfam" id="PF00145">
    <property type="entry name" value="DNA_methylase"/>
    <property type="match status" value="1"/>
</dbReference>
<dbReference type="InterPro" id="IPR029063">
    <property type="entry name" value="SAM-dependent_MTases_sf"/>
</dbReference>
<dbReference type="Gene3D" id="3.40.50.150">
    <property type="entry name" value="Vaccinia Virus protein VP39"/>
    <property type="match status" value="1"/>
</dbReference>
<gene>
    <name evidence="7" type="ORF">KME60_03530</name>
</gene>
<dbReference type="PANTHER" id="PTHR10629">
    <property type="entry name" value="CYTOSINE-SPECIFIC METHYLTRANSFERASE"/>
    <property type="match status" value="1"/>
</dbReference>
<dbReference type="GO" id="GO:0009307">
    <property type="term" value="P:DNA restriction-modification system"/>
    <property type="evidence" value="ECO:0007669"/>
    <property type="project" value="UniProtKB-KW"/>
</dbReference>